<dbReference type="AlphaFoldDB" id="A0A554A319"/>
<dbReference type="OrthoDB" id="80306at2"/>
<comment type="caution">
    <text evidence="6">The sequence shown here is derived from an EMBL/GenBank/DDBJ whole genome shotgun (WGS) entry which is preliminary data.</text>
</comment>
<dbReference type="EMBL" id="VLXZ01000001">
    <property type="protein sequence ID" value="TSB48036.1"/>
    <property type="molecule type" value="Genomic_DNA"/>
</dbReference>
<feature type="transmembrane region" description="Helical" evidence="5">
    <location>
        <begin position="7"/>
        <end position="34"/>
    </location>
</feature>
<evidence type="ECO:0000313" key="6">
    <source>
        <dbReference type="EMBL" id="TSB48036.1"/>
    </source>
</evidence>
<dbReference type="HAMAP" id="MF_01874">
    <property type="entry name" value="UPF0756"/>
    <property type="match status" value="1"/>
</dbReference>
<protein>
    <recommendedName>
        <fullName evidence="5">UPF0756 membrane protein FN960_00315</fullName>
    </recommendedName>
</protein>
<keyword evidence="2 5" id="KW-0812">Transmembrane</keyword>
<evidence type="ECO:0000256" key="5">
    <source>
        <dbReference type="HAMAP-Rule" id="MF_01874"/>
    </source>
</evidence>
<dbReference type="Pfam" id="PF04284">
    <property type="entry name" value="DUF441"/>
    <property type="match status" value="1"/>
</dbReference>
<keyword evidence="4 5" id="KW-0472">Membrane</keyword>
<dbReference type="RefSeq" id="WP_143846382.1">
    <property type="nucleotide sequence ID" value="NZ_VLXZ01000001.1"/>
</dbReference>
<dbReference type="PANTHER" id="PTHR38452">
    <property type="entry name" value="UPF0756 MEMBRANE PROTEIN YEAL"/>
    <property type="match status" value="1"/>
</dbReference>
<dbReference type="Proteomes" id="UP000318521">
    <property type="component" value="Unassembled WGS sequence"/>
</dbReference>
<evidence type="ECO:0000256" key="1">
    <source>
        <dbReference type="ARBA" id="ARBA00022475"/>
    </source>
</evidence>
<keyword evidence="3 5" id="KW-1133">Transmembrane helix</keyword>
<proteinExistence type="inferred from homology"/>
<accession>A0A554A319</accession>
<comment type="similarity">
    <text evidence="5">Belongs to the UPF0756 family.</text>
</comment>
<gene>
    <name evidence="6" type="ORF">FN960_00315</name>
</gene>
<comment type="subcellular location">
    <subcellularLocation>
        <location evidence="5">Cell membrane</location>
        <topology evidence="5">Multi-pass membrane protein</topology>
    </subcellularLocation>
</comment>
<sequence>MISHATLFMLILLGIAVVARNQSLMVAVLFLLIVKWTGLGDKLFPFFQQKGLNIGVTVITIAVLTPIVTGDIGFRHLAEAAKSSYAWIALGAGVLVALVAASGVDLLQNDPHITVALVIGTIMAVALFNGVAVGPLIGAGVAYLTMKAFSFFMNLGGG</sequence>
<feature type="transmembrane region" description="Helical" evidence="5">
    <location>
        <begin position="113"/>
        <end position="144"/>
    </location>
</feature>
<organism evidence="6 7">
    <name type="scientific">Alkalicoccobacillus porphyridii</name>
    <dbReference type="NCBI Taxonomy" id="2597270"/>
    <lineage>
        <taxon>Bacteria</taxon>
        <taxon>Bacillati</taxon>
        <taxon>Bacillota</taxon>
        <taxon>Bacilli</taxon>
        <taxon>Bacillales</taxon>
        <taxon>Bacillaceae</taxon>
        <taxon>Alkalicoccobacillus</taxon>
    </lineage>
</organism>
<reference evidence="6 7" key="1">
    <citation type="submission" date="2019-07" db="EMBL/GenBank/DDBJ databases">
        <authorList>
            <person name="Park Y.J."/>
            <person name="Jeong S.E."/>
            <person name="Jung H.S."/>
        </authorList>
    </citation>
    <scope>NUCLEOTIDE SEQUENCE [LARGE SCALE GENOMIC DNA]</scope>
    <source>
        <strain evidence="7">P16(2019)</strain>
    </source>
</reference>
<dbReference type="InterPro" id="IPR007382">
    <property type="entry name" value="UPF0756_TM"/>
</dbReference>
<evidence type="ECO:0000256" key="3">
    <source>
        <dbReference type="ARBA" id="ARBA00022989"/>
    </source>
</evidence>
<keyword evidence="7" id="KW-1185">Reference proteome</keyword>
<dbReference type="PANTHER" id="PTHR38452:SF1">
    <property type="entry name" value="UPF0756 MEMBRANE PROTEIN YEAL"/>
    <property type="match status" value="1"/>
</dbReference>
<evidence type="ECO:0000313" key="7">
    <source>
        <dbReference type="Proteomes" id="UP000318521"/>
    </source>
</evidence>
<evidence type="ECO:0000256" key="4">
    <source>
        <dbReference type="ARBA" id="ARBA00023136"/>
    </source>
</evidence>
<name>A0A554A319_9BACI</name>
<evidence type="ECO:0000256" key="2">
    <source>
        <dbReference type="ARBA" id="ARBA00022692"/>
    </source>
</evidence>
<keyword evidence="1 5" id="KW-1003">Cell membrane</keyword>
<feature type="transmembrane region" description="Helical" evidence="5">
    <location>
        <begin position="54"/>
        <end position="74"/>
    </location>
</feature>
<dbReference type="GO" id="GO:0005886">
    <property type="term" value="C:plasma membrane"/>
    <property type="evidence" value="ECO:0007669"/>
    <property type="project" value="UniProtKB-SubCell"/>
</dbReference>
<feature type="transmembrane region" description="Helical" evidence="5">
    <location>
        <begin position="86"/>
        <end position="107"/>
    </location>
</feature>